<sequence>MSSVANGPKSTRLPERNLKRSWRRFSRSTDGAAAIEFAILSVPYFIIIFAILETFVAFAAEQLVTNAVNTLGRQLRTGQISGTLGHPNYKTEAQFRQLFCDEISIIIKCSSAELTSKNSKLIIDARSFASFGQVPTSIPRTSSDAFADIDTGSMKYAPGGPESINVLRAYYRWQVITDLVRPYITNIRPNGSMPTDFLIVATTTFKSEKY</sequence>
<dbReference type="OrthoDB" id="7990385at2"/>
<gene>
    <name evidence="3" type="ORF">FAA97_08860</name>
</gene>
<keyword evidence="1" id="KW-1133">Transmembrane helix</keyword>
<evidence type="ECO:0000313" key="3">
    <source>
        <dbReference type="EMBL" id="THV24070.1"/>
    </source>
</evidence>
<dbReference type="InterPro" id="IPR012495">
    <property type="entry name" value="TadE-like_dom"/>
</dbReference>
<protein>
    <submittedName>
        <fullName evidence="3">Pilus assembly protein</fullName>
    </submittedName>
</protein>
<keyword evidence="1" id="KW-0812">Transmembrane</keyword>
<evidence type="ECO:0000313" key="4">
    <source>
        <dbReference type="Proteomes" id="UP000308828"/>
    </source>
</evidence>
<accession>A0A4S8P1Z7</accession>
<comment type="caution">
    <text evidence="3">The sequence shown here is derived from an EMBL/GenBank/DDBJ whole genome shotgun (WGS) entry which is preliminary data.</text>
</comment>
<proteinExistence type="predicted"/>
<feature type="domain" description="TadE-like" evidence="2">
    <location>
        <begin position="31"/>
        <end position="70"/>
    </location>
</feature>
<reference evidence="3 4" key="1">
    <citation type="submission" date="2019-04" db="EMBL/GenBank/DDBJ databases">
        <title>Genome sequence of strain shin9-1.</title>
        <authorList>
            <person name="Gao J."/>
            <person name="Sun J."/>
        </authorList>
    </citation>
    <scope>NUCLEOTIDE SEQUENCE [LARGE SCALE GENOMIC DNA]</scope>
    <source>
        <strain evidence="4">shin9-1</strain>
    </source>
</reference>
<dbReference type="EMBL" id="STGV01000002">
    <property type="protein sequence ID" value="THV24070.1"/>
    <property type="molecule type" value="Genomic_DNA"/>
</dbReference>
<evidence type="ECO:0000259" key="2">
    <source>
        <dbReference type="Pfam" id="PF07811"/>
    </source>
</evidence>
<keyword evidence="4" id="KW-1185">Reference proteome</keyword>
<keyword evidence="1" id="KW-0472">Membrane</keyword>
<feature type="transmembrane region" description="Helical" evidence="1">
    <location>
        <begin position="33"/>
        <end position="60"/>
    </location>
</feature>
<organism evidence="3 4">
    <name type="scientific">Peteryoungia ipomoeae</name>
    <dbReference type="NCBI Taxonomy" id="1210932"/>
    <lineage>
        <taxon>Bacteria</taxon>
        <taxon>Pseudomonadati</taxon>
        <taxon>Pseudomonadota</taxon>
        <taxon>Alphaproteobacteria</taxon>
        <taxon>Hyphomicrobiales</taxon>
        <taxon>Rhizobiaceae</taxon>
        <taxon>Peteryoungia</taxon>
    </lineage>
</organism>
<dbReference type="Proteomes" id="UP000308828">
    <property type="component" value="Unassembled WGS sequence"/>
</dbReference>
<evidence type="ECO:0000256" key="1">
    <source>
        <dbReference type="SAM" id="Phobius"/>
    </source>
</evidence>
<dbReference type="RefSeq" id="WP_136598162.1">
    <property type="nucleotide sequence ID" value="NZ_STGV01000002.1"/>
</dbReference>
<dbReference type="Pfam" id="PF07811">
    <property type="entry name" value="TadE"/>
    <property type="match status" value="1"/>
</dbReference>
<dbReference type="AlphaFoldDB" id="A0A4S8P1Z7"/>
<name>A0A4S8P1Z7_9HYPH</name>